<evidence type="ECO:0000313" key="1">
    <source>
        <dbReference type="EMBL" id="TLU67106.1"/>
    </source>
</evidence>
<sequence length="293" mass="31920">MKNKSITIIGAGWLGLPLAQHLKANGADVLVTATSDENVKVLAGKGLTAVCYQVKPENNCANDPVDGLMNAQSRKSRVFASDVVVVCIPPRIRHGQTDYPNIIAQLVKDASSVKSQVKQFILCSSTAVYNGLAAAVDETSELNLTTEKTKILAQAEQQVLRSSIPLSQVIRLGGLIGPNRHPGKFFRAGRVIPNPDSVINFIHQADVIGIIGFMIENCATLTADIINAVAPAHPSRREFYQAAHRVVNGDCPEFSEQVEQQGKRVEPNVLLRQNYPFQYRDVMAWLQPGNEQG</sequence>
<comment type="caution">
    <text evidence="1">The sequence shown here is derived from an EMBL/GenBank/DDBJ whole genome shotgun (WGS) entry which is preliminary data.</text>
</comment>
<dbReference type="RefSeq" id="WP_138318387.1">
    <property type="nucleotide sequence ID" value="NZ_VCBC01000003.1"/>
</dbReference>
<organism evidence="1 2">
    <name type="scientific">Thalassotalea litorea</name>
    <dbReference type="NCBI Taxonomy" id="2020715"/>
    <lineage>
        <taxon>Bacteria</taxon>
        <taxon>Pseudomonadati</taxon>
        <taxon>Pseudomonadota</taxon>
        <taxon>Gammaproteobacteria</taxon>
        <taxon>Alteromonadales</taxon>
        <taxon>Colwelliaceae</taxon>
        <taxon>Thalassotalea</taxon>
    </lineage>
</organism>
<dbReference type="SUPFAM" id="SSF51735">
    <property type="entry name" value="NAD(P)-binding Rossmann-fold domains"/>
    <property type="match status" value="1"/>
</dbReference>
<dbReference type="Proteomes" id="UP000307790">
    <property type="component" value="Unassembled WGS sequence"/>
</dbReference>
<name>A0A5R9IVA9_9GAMM</name>
<evidence type="ECO:0000313" key="2">
    <source>
        <dbReference type="Proteomes" id="UP000307790"/>
    </source>
</evidence>
<dbReference type="PANTHER" id="PTHR48079:SF6">
    <property type="entry name" value="NAD(P)-BINDING DOMAIN-CONTAINING PROTEIN-RELATED"/>
    <property type="match status" value="1"/>
</dbReference>
<dbReference type="Gene3D" id="3.40.50.720">
    <property type="entry name" value="NAD(P)-binding Rossmann-like Domain"/>
    <property type="match status" value="1"/>
</dbReference>
<dbReference type="GO" id="GO:0005737">
    <property type="term" value="C:cytoplasm"/>
    <property type="evidence" value="ECO:0007669"/>
    <property type="project" value="TreeGrafter"/>
</dbReference>
<keyword evidence="2" id="KW-1185">Reference proteome</keyword>
<protein>
    <submittedName>
        <fullName evidence="1">Uncharacterized protein</fullName>
    </submittedName>
</protein>
<dbReference type="EMBL" id="VCBC01000003">
    <property type="protein sequence ID" value="TLU67106.1"/>
    <property type="molecule type" value="Genomic_DNA"/>
</dbReference>
<gene>
    <name evidence="1" type="ORF">FE810_02130</name>
</gene>
<dbReference type="InterPro" id="IPR051783">
    <property type="entry name" value="NAD(P)-dependent_oxidoreduct"/>
</dbReference>
<proteinExistence type="predicted"/>
<dbReference type="GO" id="GO:0004029">
    <property type="term" value="F:aldehyde dehydrogenase (NAD+) activity"/>
    <property type="evidence" value="ECO:0007669"/>
    <property type="project" value="TreeGrafter"/>
</dbReference>
<dbReference type="OrthoDB" id="751203at2"/>
<dbReference type="AlphaFoldDB" id="A0A5R9IVA9"/>
<dbReference type="InterPro" id="IPR036291">
    <property type="entry name" value="NAD(P)-bd_dom_sf"/>
</dbReference>
<accession>A0A5R9IVA9</accession>
<dbReference type="PANTHER" id="PTHR48079">
    <property type="entry name" value="PROTEIN YEEZ"/>
    <property type="match status" value="1"/>
</dbReference>
<reference evidence="1 2" key="1">
    <citation type="submission" date="2019-05" db="EMBL/GenBank/DDBJ databases">
        <title>Genome sequences of Thalassotalea litorea 1K03283.</title>
        <authorList>
            <person name="Zhang D."/>
        </authorList>
    </citation>
    <scope>NUCLEOTIDE SEQUENCE [LARGE SCALE GENOMIC DNA]</scope>
    <source>
        <strain evidence="1 2">MCCC 1K03283</strain>
    </source>
</reference>